<evidence type="ECO:0000313" key="2">
    <source>
        <dbReference type="EMBL" id="MDR6376093.1"/>
    </source>
</evidence>
<dbReference type="Proteomes" id="UP001185254">
    <property type="component" value="Unassembled WGS sequence"/>
</dbReference>
<dbReference type="RefSeq" id="WP_310066520.1">
    <property type="nucleotide sequence ID" value="NZ_JAVDQN010000002.1"/>
</dbReference>
<sequence length="238" mass="26464">MPDISVINESTTYPTADIQGMMAAFTQQWNHDLRPVWGVDAATFTMVPAGHAPAARTWWLVFLDDSDQAGALAYHDLTNDGFPISKVFVKTILAAKSSVSVGATHELCEMAVDPWLNSAYQDPKGTFWAGEVCDPVEDDQYGYSIGTTLVTDFVTPNWFAHQHAQTAMDLKGHARSAFEVLSGGYAQKFDPTHGWQQVTGSKAAQSAYSKAEPGSRRERRSRKTERWERSDAKWERTK</sequence>
<gene>
    <name evidence="2" type="ORF">J2776_002793</name>
</gene>
<name>A0ABU1KYU6_9BURK</name>
<organism evidence="2 3">
    <name type="scientific">Paraburkholderia caledonica</name>
    <dbReference type="NCBI Taxonomy" id="134536"/>
    <lineage>
        <taxon>Bacteria</taxon>
        <taxon>Pseudomonadati</taxon>
        <taxon>Pseudomonadota</taxon>
        <taxon>Betaproteobacteria</taxon>
        <taxon>Burkholderiales</taxon>
        <taxon>Burkholderiaceae</taxon>
        <taxon>Paraburkholderia</taxon>
    </lineage>
</organism>
<evidence type="ECO:0000256" key="1">
    <source>
        <dbReference type="SAM" id="MobiDB-lite"/>
    </source>
</evidence>
<comment type="caution">
    <text evidence="2">The sequence shown here is derived from an EMBL/GenBank/DDBJ whole genome shotgun (WGS) entry which is preliminary data.</text>
</comment>
<feature type="compositionally biased region" description="Polar residues" evidence="1">
    <location>
        <begin position="197"/>
        <end position="208"/>
    </location>
</feature>
<proteinExistence type="predicted"/>
<feature type="compositionally biased region" description="Basic and acidic residues" evidence="1">
    <location>
        <begin position="224"/>
        <end position="238"/>
    </location>
</feature>
<protein>
    <recommendedName>
        <fullName evidence="4">GNAT family N-acetyltransferase</fullName>
    </recommendedName>
</protein>
<evidence type="ECO:0000313" key="3">
    <source>
        <dbReference type="Proteomes" id="UP001185254"/>
    </source>
</evidence>
<feature type="region of interest" description="Disordered" evidence="1">
    <location>
        <begin position="197"/>
        <end position="238"/>
    </location>
</feature>
<evidence type="ECO:0008006" key="4">
    <source>
        <dbReference type="Google" id="ProtNLM"/>
    </source>
</evidence>
<reference evidence="2 3" key="1">
    <citation type="submission" date="2023-07" db="EMBL/GenBank/DDBJ databases">
        <title>Sorghum-associated microbial communities from plants grown in Nebraska, USA.</title>
        <authorList>
            <person name="Schachtman D."/>
        </authorList>
    </citation>
    <scope>NUCLEOTIDE SEQUENCE [LARGE SCALE GENOMIC DNA]</scope>
    <source>
        <strain evidence="2 3">DS1039</strain>
    </source>
</reference>
<accession>A0ABU1KYU6</accession>
<keyword evidence="3" id="KW-1185">Reference proteome</keyword>
<dbReference type="EMBL" id="JAVDQN010000002">
    <property type="protein sequence ID" value="MDR6376093.1"/>
    <property type="molecule type" value="Genomic_DNA"/>
</dbReference>